<dbReference type="Proteomes" id="UP000054301">
    <property type="component" value="Unassembled WGS sequence"/>
</dbReference>
<organism evidence="3 4">
    <name type="scientific">Chlamydia pecorum</name>
    <dbReference type="NCBI Taxonomy" id="85991"/>
    <lineage>
        <taxon>Bacteria</taxon>
        <taxon>Pseudomonadati</taxon>
        <taxon>Chlamydiota</taxon>
        <taxon>Chlamydiia</taxon>
        <taxon>Chlamydiales</taxon>
        <taxon>Chlamydiaceae</taxon>
        <taxon>Chlamydia/Chlamydophila group</taxon>
        <taxon>Chlamydia</taxon>
    </lineage>
</organism>
<evidence type="ECO:0000313" key="4">
    <source>
        <dbReference type="Proteomes" id="UP000054301"/>
    </source>
</evidence>
<keyword evidence="2" id="KW-0472">Membrane</keyword>
<gene>
    <name evidence="3" type="ORF">cpL1_0498</name>
</gene>
<dbReference type="RefSeq" id="WP_058787516.1">
    <property type="nucleotide sequence ID" value="NZ_LFRH01000001.1"/>
</dbReference>
<comment type="caution">
    <text evidence="3">The sequence shown here is derived from an EMBL/GenBank/DDBJ whole genome shotgun (WGS) entry which is preliminary data.</text>
</comment>
<feature type="region of interest" description="Disordered" evidence="1">
    <location>
        <begin position="419"/>
        <end position="460"/>
    </location>
</feature>
<evidence type="ECO:0000313" key="3">
    <source>
        <dbReference type="EMBL" id="KTF29287.1"/>
    </source>
</evidence>
<reference evidence="3 4" key="1">
    <citation type="submission" date="2015-06" db="EMBL/GenBank/DDBJ databases">
        <title>More than comparative genomics: Whole genome sequencing reveals elusive C. pecorum plasmid and re-evaluates genetic differences and phylogenetic relationships between C. pecorum from pig, cattle, sheep and koala hosts.</title>
        <authorList>
            <person name="Jelocnik M."/>
            <person name="Bachmann N.L."/>
            <person name="Kaltenboeck B."/>
            <person name="Waugh C."/>
            <person name="Woolford L."/>
            <person name="Speight N."/>
            <person name="Gillett A."/>
            <person name="Higgins D."/>
            <person name="Flanagan C."/>
            <person name="Myers G."/>
            <person name="Timms P."/>
            <person name="Polkinghorne A."/>
        </authorList>
    </citation>
    <scope>NUCLEOTIDE SEQUENCE [LARGE SCALE GENOMIC DNA]</scope>
    <source>
        <strain evidence="3 4">L1</strain>
    </source>
</reference>
<protein>
    <submittedName>
        <fullName evidence="3">Uncharacterized protein</fullName>
    </submittedName>
</protein>
<evidence type="ECO:0000256" key="2">
    <source>
        <dbReference type="SAM" id="Phobius"/>
    </source>
</evidence>
<feature type="compositionally biased region" description="Polar residues" evidence="1">
    <location>
        <begin position="424"/>
        <end position="435"/>
    </location>
</feature>
<proteinExistence type="predicted"/>
<sequence length="636" mass="72403">MTAIFNFQRHRLFSLDHYVDMPENTVAFRKAQAGLVVKILCIVFLILFLIAQLCFGSLPLTIAVFFVISTLASVCAVIAAIWLSSKVLPKSRNPVQDAYYHGIREWNLTRSALPPSSDISPYNKELLEPFKKYSLGDQVLSHISVMLEHFVSEPFPAALIRGAEILRDFRKSPRSLFFPISLFSNDQINYFCEAFRSDADAHNAMKDCYRIIQANAIASSLGLKAVKVLPSTMVDVDYPHPKDNEGRKGLVRVYHPLKKGGDIKHFPLLVENFRLPQGPLYVSRLDYGEFKNKDDVIVQGLEDLLQLCLYQEYFFALQWDNVYYDPDYNKIRKRCLNPGLRIHSMDPEITTEIPECGVVCEAFLQWASVLGSKKQLKWLEDKLDSITFVQSLGSEDAEILRDDDEDEILTAIPSLFENRDSGAASGNQEGTSSGGSDREGSMSLAAPSQRSQGAFLPEMNRRNQPMVRLTAYEKECIRERIQKRAEELKVFREYEKPFRSDAFPQGKGSWDYEQEQKGKLEQFLKDPALQKELCRNSSPLVKRGMLTSCAKWLLDFVKGNMSFSDPLYKDMLSWGFTSGGGEFTLRMTRVLEPGIEPWYTRESQAEAVYQTLLTLQARGYISSVMPPQEGRFTILF</sequence>
<feature type="transmembrane region" description="Helical" evidence="2">
    <location>
        <begin position="35"/>
        <end position="58"/>
    </location>
</feature>
<accession>A0AA40PR28</accession>
<keyword evidence="2" id="KW-0812">Transmembrane</keyword>
<dbReference type="EMBL" id="LFRH01000001">
    <property type="protein sequence ID" value="KTF29287.1"/>
    <property type="molecule type" value="Genomic_DNA"/>
</dbReference>
<keyword evidence="2" id="KW-1133">Transmembrane helix</keyword>
<evidence type="ECO:0000256" key="1">
    <source>
        <dbReference type="SAM" id="MobiDB-lite"/>
    </source>
</evidence>
<name>A0AA40PR28_9CHLA</name>
<dbReference type="AlphaFoldDB" id="A0AA40PR28"/>
<feature type="transmembrane region" description="Helical" evidence="2">
    <location>
        <begin position="64"/>
        <end position="83"/>
    </location>
</feature>